<comment type="similarity">
    <text evidence="1 5">Belongs to the universal ribosomal protein uL30 family.</text>
</comment>
<dbReference type="Proteomes" id="UP001555826">
    <property type="component" value="Unassembled WGS sequence"/>
</dbReference>
<comment type="subunit">
    <text evidence="2 5">Part of the 50S ribosomal subunit.</text>
</comment>
<name>A0ABV3P3P3_9ACTN</name>
<dbReference type="Pfam" id="PF00327">
    <property type="entry name" value="Ribosomal_L30"/>
    <property type="match status" value="1"/>
</dbReference>
<reference evidence="8 9" key="1">
    <citation type="submission" date="2024-07" db="EMBL/GenBank/DDBJ databases">
        <authorList>
            <person name="Thanompreechachai J."/>
            <person name="Duangmal K."/>
        </authorList>
    </citation>
    <scope>NUCLEOTIDE SEQUENCE [LARGE SCALE GENOMIC DNA]</scope>
    <source>
        <strain evidence="8 9">KCTC 19886</strain>
    </source>
</reference>
<keyword evidence="9" id="KW-1185">Reference proteome</keyword>
<dbReference type="PANTHER" id="PTHR15892">
    <property type="entry name" value="MITOCHONDRIAL RIBOSOMAL PROTEIN L30"/>
    <property type="match status" value="1"/>
</dbReference>
<dbReference type="Gene3D" id="3.30.1390.20">
    <property type="entry name" value="Ribosomal protein L30, ferredoxin-like fold domain"/>
    <property type="match status" value="1"/>
</dbReference>
<feature type="region of interest" description="Disordered" evidence="6">
    <location>
        <begin position="1"/>
        <end position="20"/>
    </location>
</feature>
<feature type="domain" description="Large ribosomal subunit protein uL30-like ferredoxin-like fold" evidence="7">
    <location>
        <begin position="4"/>
        <end position="54"/>
    </location>
</feature>
<dbReference type="InterPro" id="IPR005996">
    <property type="entry name" value="Ribosomal_uL30_bac-type"/>
</dbReference>
<organism evidence="8 9">
    <name type="scientific">Kineococcus endophyticus</name>
    <dbReference type="NCBI Taxonomy" id="1181883"/>
    <lineage>
        <taxon>Bacteria</taxon>
        <taxon>Bacillati</taxon>
        <taxon>Actinomycetota</taxon>
        <taxon>Actinomycetes</taxon>
        <taxon>Kineosporiales</taxon>
        <taxon>Kineosporiaceae</taxon>
        <taxon>Kineococcus</taxon>
    </lineage>
</organism>
<dbReference type="GO" id="GO:0005840">
    <property type="term" value="C:ribosome"/>
    <property type="evidence" value="ECO:0007669"/>
    <property type="project" value="UniProtKB-KW"/>
</dbReference>
<proteinExistence type="inferred from homology"/>
<evidence type="ECO:0000313" key="8">
    <source>
        <dbReference type="EMBL" id="MEW9264223.1"/>
    </source>
</evidence>
<accession>A0ABV3P3P3</accession>
<evidence type="ECO:0000256" key="6">
    <source>
        <dbReference type="SAM" id="MobiDB-lite"/>
    </source>
</evidence>
<evidence type="ECO:0000256" key="2">
    <source>
        <dbReference type="ARBA" id="ARBA00011838"/>
    </source>
</evidence>
<gene>
    <name evidence="5 8" type="primary">rpmD</name>
    <name evidence="8" type="ORF">AB1207_05665</name>
</gene>
<dbReference type="NCBIfam" id="TIGR01308">
    <property type="entry name" value="rpmD_bact"/>
    <property type="match status" value="1"/>
</dbReference>
<keyword evidence="4 5" id="KW-0687">Ribonucleoprotein</keyword>
<evidence type="ECO:0000256" key="1">
    <source>
        <dbReference type="ARBA" id="ARBA00007594"/>
    </source>
</evidence>
<dbReference type="EMBL" id="JBFNQN010000003">
    <property type="protein sequence ID" value="MEW9264223.1"/>
    <property type="molecule type" value="Genomic_DNA"/>
</dbReference>
<dbReference type="InterPro" id="IPR036919">
    <property type="entry name" value="Ribo_uL30_ferredoxin-like_sf"/>
</dbReference>
<dbReference type="InterPro" id="IPR016082">
    <property type="entry name" value="Ribosomal_uL30_ferredoxin-like"/>
</dbReference>
<dbReference type="PIRSF" id="PIRSF002211">
    <property type="entry name" value="Ribosomal_L30_bac-type"/>
    <property type="match status" value="1"/>
</dbReference>
<evidence type="ECO:0000256" key="3">
    <source>
        <dbReference type="ARBA" id="ARBA00022980"/>
    </source>
</evidence>
<dbReference type="RefSeq" id="WP_367636846.1">
    <property type="nucleotide sequence ID" value="NZ_JBFNQN010000003.1"/>
</dbReference>
<evidence type="ECO:0000256" key="5">
    <source>
        <dbReference type="HAMAP-Rule" id="MF_01371"/>
    </source>
</evidence>
<comment type="caution">
    <text evidence="8">The sequence shown here is derived from an EMBL/GenBank/DDBJ whole genome shotgun (WGS) entry which is preliminary data.</text>
</comment>
<evidence type="ECO:0000259" key="7">
    <source>
        <dbReference type="Pfam" id="PF00327"/>
    </source>
</evidence>
<evidence type="ECO:0000313" key="9">
    <source>
        <dbReference type="Proteomes" id="UP001555826"/>
    </source>
</evidence>
<dbReference type="HAMAP" id="MF_01371_B">
    <property type="entry name" value="Ribosomal_uL30_B"/>
    <property type="match status" value="1"/>
</dbReference>
<evidence type="ECO:0000256" key="4">
    <source>
        <dbReference type="ARBA" id="ARBA00023274"/>
    </source>
</evidence>
<dbReference type="PANTHER" id="PTHR15892:SF2">
    <property type="entry name" value="LARGE RIBOSOMAL SUBUNIT PROTEIN UL30M"/>
    <property type="match status" value="1"/>
</dbReference>
<dbReference type="SUPFAM" id="SSF55129">
    <property type="entry name" value="Ribosomal protein L30p/L7e"/>
    <property type="match status" value="1"/>
</dbReference>
<protein>
    <recommendedName>
        <fullName evidence="5">Large ribosomal subunit protein uL30</fullName>
    </recommendedName>
</protein>
<sequence length="60" mass="6618">MGRIKVTQLKSGIGGKQNQRDTLRSLGLHKIGQSVVKDDKPEFRGMANTVAHLVMVEEVD</sequence>
<keyword evidence="3 5" id="KW-0689">Ribosomal protein</keyword>
<dbReference type="CDD" id="cd01658">
    <property type="entry name" value="Ribosomal_L30"/>
    <property type="match status" value="1"/>
</dbReference>